<evidence type="ECO:0000256" key="1">
    <source>
        <dbReference type="ARBA" id="ARBA00022723"/>
    </source>
</evidence>
<keyword evidence="6" id="KW-1185">Reference proteome</keyword>
<dbReference type="AlphaFoldDB" id="A0A2T0B508"/>
<dbReference type="PANTHER" id="PTHR43193">
    <property type="match status" value="1"/>
</dbReference>
<feature type="domain" description="4Fe-4S ferredoxin-type" evidence="4">
    <location>
        <begin position="1"/>
        <end position="33"/>
    </location>
</feature>
<dbReference type="Proteomes" id="UP000239706">
    <property type="component" value="Unassembled WGS sequence"/>
</dbReference>
<name>A0A2T0B508_9CLOT</name>
<dbReference type="PROSITE" id="PS00198">
    <property type="entry name" value="4FE4S_FER_1"/>
    <property type="match status" value="1"/>
</dbReference>
<evidence type="ECO:0000313" key="5">
    <source>
        <dbReference type="EMBL" id="PRR78893.1"/>
    </source>
</evidence>
<dbReference type="Pfam" id="PF12838">
    <property type="entry name" value="Fer4_7"/>
    <property type="match status" value="1"/>
</dbReference>
<dbReference type="GO" id="GO:0046872">
    <property type="term" value="F:metal ion binding"/>
    <property type="evidence" value="ECO:0007669"/>
    <property type="project" value="UniProtKB-KW"/>
</dbReference>
<comment type="caution">
    <text evidence="5">The sequence shown here is derived from an EMBL/GenBank/DDBJ whole genome shotgun (WGS) entry which is preliminary data.</text>
</comment>
<dbReference type="OrthoDB" id="430408at2"/>
<dbReference type="GO" id="GO:0051536">
    <property type="term" value="F:iron-sulfur cluster binding"/>
    <property type="evidence" value="ECO:0007669"/>
    <property type="project" value="UniProtKB-KW"/>
</dbReference>
<dbReference type="RefSeq" id="WP_106063353.1">
    <property type="nucleotide sequence ID" value="NZ_PVXO01000034.1"/>
</dbReference>
<dbReference type="PANTHER" id="PTHR43193:SF2">
    <property type="entry name" value="POLYFERREDOXIN PROTEIN FWDF"/>
    <property type="match status" value="1"/>
</dbReference>
<dbReference type="InterPro" id="IPR052977">
    <property type="entry name" value="Polyferredoxin-like_ET"/>
</dbReference>
<sequence>MKPAIDEIGLDKCTSCFACYNVCNTQAIKMNLSEDGFYYPKVDEHICVECNKCQNSCPSIEYNNKNRQKQYLKIYASYTLNENIRKLSSSGGLSSEIAEHVLDHGGVVFGVAWNKDFLAEHIEIRNKDDLQKIIGSKYIQSNIGFTYKRIKQIIDMENKNVLFIGVPCQVAAIKKVINSEKLITVDLICHGVPSITAFQKYLFDKSKNGKIVYFNFRDKELGWSKGQVKLITKDGYIYKCSKAEDPFFNGFICDLYSNNSCYDCKFSAIPRAGDLTIGDFWKAPEDLMDERGLSLVISNNDVGDRILKNLIVNNKIHLRKSSLDDALKGNPRIANGKLRVRKHRMDFFRDLEKNDFNYLYNKYIKMLKRNIYDED</sequence>
<gene>
    <name evidence="5" type="ORF">CLLI_12320</name>
</gene>
<reference evidence="5 6" key="1">
    <citation type="submission" date="2018-03" db="EMBL/GenBank/DDBJ databases">
        <title>Genome sequence of Clostridium liquoris DSM 100320.</title>
        <authorList>
            <person name="Poehlein A."/>
            <person name="Daniel R."/>
        </authorList>
    </citation>
    <scope>NUCLEOTIDE SEQUENCE [LARGE SCALE GENOMIC DNA]</scope>
    <source>
        <strain evidence="5 6">DSM 100320</strain>
    </source>
</reference>
<proteinExistence type="predicted"/>
<keyword evidence="1" id="KW-0479">Metal-binding</keyword>
<organism evidence="5 6">
    <name type="scientific">Clostridium liquoris</name>
    <dbReference type="NCBI Taxonomy" id="1289519"/>
    <lineage>
        <taxon>Bacteria</taxon>
        <taxon>Bacillati</taxon>
        <taxon>Bacillota</taxon>
        <taxon>Clostridia</taxon>
        <taxon>Eubacteriales</taxon>
        <taxon>Clostridiaceae</taxon>
        <taxon>Clostridium</taxon>
    </lineage>
</organism>
<evidence type="ECO:0000256" key="3">
    <source>
        <dbReference type="ARBA" id="ARBA00023014"/>
    </source>
</evidence>
<evidence type="ECO:0000259" key="4">
    <source>
        <dbReference type="PROSITE" id="PS51379"/>
    </source>
</evidence>
<dbReference type="Pfam" id="PF04432">
    <property type="entry name" value="FrhB_FdhB_C"/>
    <property type="match status" value="1"/>
</dbReference>
<dbReference type="InterPro" id="IPR007516">
    <property type="entry name" value="Co_F420_Hydgase/DH_bsu_N"/>
</dbReference>
<evidence type="ECO:0000256" key="2">
    <source>
        <dbReference type="ARBA" id="ARBA00023004"/>
    </source>
</evidence>
<dbReference type="InterPro" id="IPR017896">
    <property type="entry name" value="4Fe4S_Fe-S-bd"/>
</dbReference>
<dbReference type="Gene3D" id="3.30.70.20">
    <property type="match status" value="1"/>
</dbReference>
<keyword evidence="2" id="KW-0408">Iron</keyword>
<dbReference type="InterPro" id="IPR017900">
    <property type="entry name" value="4Fe4S_Fe_S_CS"/>
</dbReference>
<keyword evidence="3" id="KW-0411">Iron-sulfur</keyword>
<dbReference type="InterPro" id="IPR007525">
    <property type="entry name" value="FrhB_FdhB_C"/>
</dbReference>
<dbReference type="Pfam" id="PF04422">
    <property type="entry name" value="FrhB_FdhB_N"/>
    <property type="match status" value="1"/>
</dbReference>
<dbReference type="EMBL" id="PVXO01000034">
    <property type="protein sequence ID" value="PRR78893.1"/>
    <property type="molecule type" value="Genomic_DNA"/>
</dbReference>
<feature type="domain" description="4Fe-4S ferredoxin-type" evidence="4">
    <location>
        <begin position="38"/>
        <end position="65"/>
    </location>
</feature>
<protein>
    <submittedName>
        <fullName evidence="5">F420H2 dehydrogenase subunit F</fullName>
    </submittedName>
</protein>
<dbReference type="PROSITE" id="PS51379">
    <property type="entry name" value="4FE4S_FER_2"/>
    <property type="match status" value="2"/>
</dbReference>
<dbReference type="SUPFAM" id="SSF54862">
    <property type="entry name" value="4Fe-4S ferredoxins"/>
    <property type="match status" value="1"/>
</dbReference>
<evidence type="ECO:0000313" key="6">
    <source>
        <dbReference type="Proteomes" id="UP000239706"/>
    </source>
</evidence>
<accession>A0A2T0B508</accession>